<dbReference type="EMBL" id="WEGJ01000001">
    <property type="protein sequence ID" value="MQY10275.1"/>
    <property type="molecule type" value="Genomic_DNA"/>
</dbReference>
<feature type="region of interest" description="Disordered" evidence="1">
    <location>
        <begin position="1"/>
        <end position="24"/>
    </location>
</feature>
<dbReference type="RefSeq" id="WP_323376781.1">
    <property type="nucleotide sequence ID" value="NZ_WEGJ01000001.1"/>
</dbReference>
<protein>
    <recommendedName>
        <fullName evidence="4">SAM-dependent methyltransferase</fullName>
    </recommendedName>
</protein>
<dbReference type="AlphaFoldDB" id="A0A7K0C9Z4"/>
<gene>
    <name evidence="2" type="ORF">SRB5_03820</name>
</gene>
<keyword evidence="3" id="KW-1185">Reference proteome</keyword>
<sequence length="270" mass="29623">MTQEPGERPQDGPPVPDERVPHSSRTYDYLLGGKDNLAADRRLMEENLAVTPDARVRVRAQRLFLTRAVRTLVREAGIRQLLDIGCGLPMPLLENVHEIARRHAPETRTVYVDNNPVAVAHMQALHADEVRTVAFPGDLRAPEALLRHPVAEAVLDLKQPVGVLLVSVLQCLRLDEDAAGIVARLRAGLAAGSHLVVTHVSADLDPAVEEVVRIWARGATPMVSRGRAEVERILDGLELLEPGLVPIHEWRPDGEVYTTGNAYGAVGRIR</sequence>
<dbReference type="InterPro" id="IPR029063">
    <property type="entry name" value="SAM-dependent_MTases_sf"/>
</dbReference>
<dbReference type="SUPFAM" id="SSF53335">
    <property type="entry name" value="S-adenosyl-L-methionine-dependent methyltransferases"/>
    <property type="match status" value="1"/>
</dbReference>
<dbReference type="Proteomes" id="UP000466345">
    <property type="component" value="Unassembled WGS sequence"/>
</dbReference>
<dbReference type="Pfam" id="PF04672">
    <property type="entry name" value="Methyltransf_19"/>
    <property type="match status" value="1"/>
</dbReference>
<comment type="caution">
    <text evidence="2">The sequence shown here is derived from an EMBL/GenBank/DDBJ whole genome shotgun (WGS) entry which is preliminary data.</text>
</comment>
<evidence type="ECO:0008006" key="4">
    <source>
        <dbReference type="Google" id="ProtNLM"/>
    </source>
</evidence>
<feature type="compositionally biased region" description="Basic and acidic residues" evidence="1">
    <location>
        <begin position="1"/>
        <end position="21"/>
    </location>
</feature>
<proteinExistence type="predicted"/>
<reference evidence="2 3" key="1">
    <citation type="submission" date="2019-10" db="EMBL/GenBank/DDBJ databases">
        <title>Streptomyces smaragdinus sp. nov. and Streptomyces fabii sp. nov., isolated from the gut of fungus growing-termite Macrotermes natalensis.</title>
        <authorList>
            <person name="Schwitalla J."/>
            <person name="Benndorf R."/>
            <person name="Martin K."/>
            <person name="De Beer W."/>
            <person name="Kaster A.-K."/>
            <person name="Vollmers J."/>
            <person name="Poulsen M."/>
            <person name="Beemelmanns C."/>
        </authorList>
    </citation>
    <scope>NUCLEOTIDE SEQUENCE [LARGE SCALE GENOMIC DNA]</scope>
    <source>
        <strain evidence="2 3">RB5</strain>
    </source>
</reference>
<dbReference type="PIRSF" id="PIRSF017393">
    <property type="entry name" value="MTase_SAV2177"/>
    <property type="match status" value="1"/>
</dbReference>
<name>A0A7K0C9Z4_9ACTN</name>
<dbReference type="Gene3D" id="3.40.50.150">
    <property type="entry name" value="Vaccinia Virus protein VP39"/>
    <property type="match status" value="1"/>
</dbReference>
<evidence type="ECO:0000313" key="2">
    <source>
        <dbReference type="EMBL" id="MQY10275.1"/>
    </source>
</evidence>
<dbReference type="InterPro" id="IPR006764">
    <property type="entry name" value="SAM_dep_MeTrfase_SAV2177_type"/>
</dbReference>
<accession>A0A7K0C9Z4</accession>
<evidence type="ECO:0000313" key="3">
    <source>
        <dbReference type="Proteomes" id="UP000466345"/>
    </source>
</evidence>
<organism evidence="2 3">
    <name type="scientific">Streptomyces smaragdinus</name>
    <dbReference type="NCBI Taxonomy" id="2585196"/>
    <lineage>
        <taxon>Bacteria</taxon>
        <taxon>Bacillati</taxon>
        <taxon>Actinomycetota</taxon>
        <taxon>Actinomycetes</taxon>
        <taxon>Kitasatosporales</taxon>
        <taxon>Streptomycetaceae</taxon>
        <taxon>Streptomyces</taxon>
    </lineage>
</organism>
<evidence type="ECO:0000256" key="1">
    <source>
        <dbReference type="SAM" id="MobiDB-lite"/>
    </source>
</evidence>